<dbReference type="Pfam" id="PF06741">
    <property type="entry name" value="LsmAD"/>
    <property type="match status" value="1"/>
</dbReference>
<dbReference type="OMA" id="RMQMSAS"/>
<dbReference type="OrthoDB" id="2275718at2759"/>
<feature type="compositionally biased region" description="Polar residues" evidence="1">
    <location>
        <begin position="602"/>
        <end position="625"/>
    </location>
</feature>
<dbReference type="AlphaFoldDB" id="M2LSJ3"/>
<feature type="region of interest" description="Disordered" evidence="1">
    <location>
        <begin position="462"/>
        <end position="552"/>
    </location>
</feature>
<feature type="compositionally biased region" description="Basic and acidic residues" evidence="1">
    <location>
        <begin position="247"/>
        <end position="274"/>
    </location>
</feature>
<feature type="compositionally biased region" description="Low complexity" evidence="1">
    <location>
        <begin position="1029"/>
        <end position="1042"/>
    </location>
</feature>
<dbReference type="PANTHER" id="PTHR12854">
    <property type="entry name" value="ATAXIN 2-RELATED"/>
    <property type="match status" value="1"/>
</dbReference>
<dbReference type="GO" id="GO:0010494">
    <property type="term" value="C:cytoplasmic stress granule"/>
    <property type="evidence" value="ECO:0007669"/>
    <property type="project" value="TreeGrafter"/>
</dbReference>
<feature type="region of interest" description="Disordered" evidence="1">
    <location>
        <begin position="937"/>
        <end position="1062"/>
    </location>
</feature>
<evidence type="ECO:0000313" key="3">
    <source>
        <dbReference type="EMBL" id="EMC97447.1"/>
    </source>
</evidence>
<dbReference type="Proteomes" id="UP000011761">
    <property type="component" value="Unassembled WGS sequence"/>
</dbReference>
<feature type="region of interest" description="Disordered" evidence="1">
    <location>
        <begin position="238"/>
        <end position="384"/>
    </location>
</feature>
<proteinExistence type="predicted"/>
<dbReference type="InterPro" id="IPR045117">
    <property type="entry name" value="ATXN2-like"/>
</dbReference>
<protein>
    <recommendedName>
        <fullName evidence="2">LsmAD domain-containing protein</fullName>
    </recommendedName>
</protein>
<dbReference type="InterPro" id="IPR009604">
    <property type="entry name" value="LsmAD_domain"/>
</dbReference>
<feature type="compositionally biased region" description="Low complexity" evidence="1">
    <location>
        <begin position="358"/>
        <end position="374"/>
    </location>
</feature>
<dbReference type="STRING" id="717646.M2LSJ3"/>
<name>M2LSJ3_BAUPA</name>
<dbReference type="GO" id="GO:0003729">
    <property type="term" value="F:mRNA binding"/>
    <property type="evidence" value="ECO:0007669"/>
    <property type="project" value="TreeGrafter"/>
</dbReference>
<feature type="compositionally biased region" description="Basic and acidic residues" evidence="1">
    <location>
        <begin position="462"/>
        <end position="481"/>
    </location>
</feature>
<dbReference type="InterPro" id="IPR025852">
    <property type="entry name" value="SM_dom_ATX"/>
</dbReference>
<dbReference type="SMART" id="SM01272">
    <property type="entry name" value="LsmAD"/>
    <property type="match status" value="1"/>
</dbReference>
<dbReference type="PANTHER" id="PTHR12854:SF7">
    <property type="entry name" value="ATAXIN-2 HOMOLOG"/>
    <property type="match status" value="1"/>
</dbReference>
<feature type="region of interest" description="Disordered" evidence="1">
    <location>
        <begin position="135"/>
        <end position="192"/>
    </location>
</feature>
<feature type="compositionally biased region" description="Low complexity" evidence="1">
    <location>
        <begin position="937"/>
        <end position="948"/>
    </location>
</feature>
<feature type="compositionally biased region" description="Low complexity" evidence="1">
    <location>
        <begin position="960"/>
        <end position="983"/>
    </location>
</feature>
<dbReference type="KEGG" id="bcom:BAUCODRAFT_452678"/>
<evidence type="ECO:0000256" key="1">
    <source>
        <dbReference type="SAM" id="MobiDB-lite"/>
    </source>
</evidence>
<dbReference type="EMBL" id="KB445554">
    <property type="protein sequence ID" value="EMC97447.1"/>
    <property type="molecule type" value="Genomic_DNA"/>
</dbReference>
<feature type="compositionally biased region" description="Low complexity" evidence="1">
    <location>
        <begin position="887"/>
        <end position="906"/>
    </location>
</feature>
<accession>M2LSJ3</accession>
<feature type="region of interest" description="Disordered" evidence="1">
    <location>
        <begin position="1"/>
        <end position="35"/>
    </location>
</feature>
<keyword evidence="4" id="KW-1185">Reference proteome</keyword>
<dbReference type="Pfam" id="PF14438">
    <property type="entry name" value="SM-ATX"/>
    <property type="match status" value="1"/>
</dbReference>
<sequence length="1062" mass="112819">MPNGSAEKPLPPVPAPTQGQQSAQPQIKSKMESHADKHAHDRLLFVLAHSQGMDATITLKNGEQFAGIFAGGSFDSVSTSKYALKMTRRVAPPSGHQVNGNVETHDETVGEGEDRVMTFDIQDTVSLDVKDVVTASAQQQPNGSISSSFRTDTEISGREPSIPHHRELQRWEPTGDLNIDMSLEDSGDSGWDQFATNERMYGVSSTYDENMYTTAIDRSNPQYQQRAAAAERIAREIEGSAAANPHVAEERKRDAEKGDGLDEEDKYSGVRREPGGSLPKRAAGAYVPPSQRPITGIPTVPGAPFDPAIISTAKPVPPPSAPPAQTSTPADSAKPAPQTQLAAPPTQLPTVESASKDAPPTSRDASRPRAAAAAQGVPAEKGTHDAFRQTADAFKDFANSEKLKFRQVVEQKRANNRHEKNVKLNDLKKFAENFKLKSRVPDDLVPILAKDREKQVEIQKKAEEEAKKAEVEREEKKKKDVIAATPPAPSTVTMPQAAAPPGPASEKRIPYNHSRTRQSQQMHNGPMVPMPGPIPGQSPARAMPTNQRQPSNQAFLRQQQPPLQDIHIPSGLAAEKVPLSPVSATSSSRFNIKAAEFRPTAANFTPAGTTPSPQRKPSTAESTAPQEPATASFFAKDSKPIPEDQQKGIDDAFNPVARMLAENKDTETNTNQILAKNGGIPFSYRTPPTWPGDENRSYKDSFPVKNLAPHPHSQGTSPMHTPVPNGHGPMPPHHHAHQLPAHMQGPPQHAHGPRPQYYGHGQHSSPGGGGGGFVDPRMHQQFGPPNGSVQSSPRFGPAQMAAFGPPPPGPNVGPPHGHHPMHINMNMGMGMGVNMGMNMGVPPQFAAPPYGMSPSMGARTMSGGLPPPGGPQGQQQQMQHFRGNNGGPQQQQQQFPGAAGGPPMMNMGMGVQMMVPNLSSQGGGFGGYPNSPMPAHASPYAHAASPRPGQGVGAGMMQHQGSHQGFNPQQQQQGQQQGAMYGAGPAGFGPGPHPMHQWQRQMSNSGSGMQGGGGPGFTPRQQHALPNSGPMGMAMPMPGLAPQRSPGMGPGGAGGEEGAKGG</sequence>
<feature type="compositionally biased region" description="Polar residues" evidence="1">
    <location>
        <begin position="17"/>
        <end position="27"/>
    </location>
</feature>
<evidence type="ECO:0000259" key="2">
    <source>
        <dbReference type="SMART" id="SM01272"/>
    </source>
</evidence>
<feature type="domain" description="LsmAD" evidence="2">
    <location>
        <begin position="201"/>
        <end position="273"/>
    </location>
</feature>
<dbReference type="eggNOG" id="KOG2375">
    <property type="taxonomic scope" value="Eukaryota"/>
</dbReference>
<feature type="compositionally biased region" description="Basic and acidic residues" evidence="1">
    <location>
        <begin position="151"/>
        <end position="170"/>
    </location>
</feature>
<evidence type="ECO:0000313" key="4">
    <source>
        <dbReference type="Proteomes" id="UP000011761"/>
    </source>
</evidence>
<dbReference type="GO" id="GO:0034063">
    <property type="term" value="P:stress granule assembly"/>
    <property type="evidence" value="ECO:0007669"/>
    <property type="project" value="TreeGrafter"/>
</dbReference>
<dbReference type="HOGENOM" id="CLU_007072_0_0_1"/>
<feature type="region of interest" description="Disordered" evidence="1">
    <location>
        <begin position="597"/>
        <end position="632"/>
    </location>
</feature>
<feature type="compositionally biased region" description="Polar residues" evidence="1">
    <location>
        <begin position="135"/>
        <end position="150"/>
    </location>
</feature>
<reference evidence="3 4" key="1">
    <citation type="journal article" date="2012" name="PLoS Pathog.">
        <title>Diverse lifestyles and strategies of plant pathogenesis encoded in the genomes of eighteen Dothideomycetes fungi.</title>
        <authorList>
            <person name="Ohm R.A."/>
            <person name="Feau N."/>
            <person name="Henrissat B."/>
            <person name="Schoch C.L."/>
            <person name="Horwitz B.A."/>
            <person name="Barry K.W."/>
            <person name="Condon B.J."/>
            <person name="Copeland A.C."/>
            <person name="Dhillon B."/>
            <person name="Glaser F."/>
            <person name="Hesse C.N."/>
            <person name="Kosti I."/>
            <person name="LaButti K."/>
            <person name="Lindquist E.A."/>
            <person name="Lucas S."/>
            <person name="Salamov A.A."/>
            <person name="Bradshaw R.E."/>
            <person name="Ciuffetti L."/>
            <person name="Hamelin R.C."/>
            <person name="Kema G.H.J."/>
            <person name="Lawrence C."/>
            <person name="Scott J.A."/>
            <person name="Spatafora J.W."/>
            <person name="Turgeon B.G."/>
            <person name="de Wit P.J.G.M."/>
            <person name="Zhong S."/>
            <person name="Goodwin S.B."/>
            <person name="Grigoriev I.V."/>
        </authorList>
    </citation>
    <scope>NUCLEOTIDE SEQUENCE [LARGE SCALE GENOMIC DNA]</scope>
    <source>
        <strain evidence="3 4">UAMH 10762</strain>
    </source>
</reference>
<organism evidence="3 4">
    <name type="scientific">Baudoinia panamericana (strain UAMH 10762)</name>
    <name type="common">Angels' share fungus</name>
    <name type="synonym">Baudoinia compniacensis (strain UAMH 10762)</name>
    <dbReference type="NCBI Taxonomy" id="717646"/>
    <lineage>
        <taxon>Eukaryota</taxon>
        <taxon>Fungi</taxon>
        <taxon>Dikarya</taxon>
        <taxon>Ascomycota</taxon>
        <taxon>Pezizomycotina</taxon>
        <taxon>Dothideomycetes</taxon>
        <taxon>Dothideomycetidae</taxon>
        <taxon>Mycosphaerellales</taxon>
        <taxon>Teratosphaeriaceae</taxon>
        <taxon>Baudoinia</taxon>
    </lineage>
</organism>
<dbReference type="GeneID" id="19114473"/>
<feature type="compositionally biased region" description="Pro residues" evidence="1">
    <location>
        <begin position="804"/>
        <end position="813"/>
    </location>
</feature>
<feature type="compositionally biased region" description="Low complexity" evidence="1">
    <location>
        <begin position="323"/>
        <end position="350"/>
    </location>
</feature>
<gene>
    <name evidence="3" type="ORF">BAUCODRAFT_452678</name>
</gene>
<dbReference type="RefSeq" id="XP_007675824.1">
    <property type="nucleotide sequence ID" value="XM_007677634.1"/>
</dbReference>
<feature type="region of interest" description="Disordered" evidence="1">
    <location>
        <begin position="852"/>
        <end position="906"/>
    </location>
</feature>
<feature type="region of interest" description="Disordered" evidence="1">
    <location>
        <begin position="687"/>
        <end position="820"/>
    </location>
</feature>